<accession>A0A7S0NV91</accession>
<organism evidence="1">
    <name type="scientific">Calcidiscus leptoporus</name>
    <dbReference type="NCBI Taxonomy" id="127549"/>
    <lineage>
        <taxon>Eukaryota</taxon>
        <taxon>Haptista</taxon>
        <taxon>Haptophyta</taxon>
        <taxon>Prymnesiophyceae</taxon>
        <taxon>Coccolithales</taxon>
        <taxon>Calcidiscaceae</taxon>
        <taxon>Calcidiscus</taxon>
    </lineage>
</organism>
<reference evidence="1" key="1">
    <citation type="submission" date="2021-01" db="EMBL/GenBank/DDBJ databases">
        <authorList>
            <person name="Corre E."/>
            <person name="Pelletier E."/>
            <person name="Niang G."/>
            <person name="Scheremetjew M."/>
            <person name="Finn R."/>
            <person name="Kale V."/>
            <person name="Holt S."/>
            <person name="Cochrane G."/>
            <person name="Meng A."/>
            <person name="Brown T."/>
            <person name="Cohen L."/>
        </authorList>
    </citation>
    <scope>NUCLEOTIDE SEQUENCE</scope>
    <source>
        <strain evidence="1">RCC1130</strain>
    </source>
</reference>
<dbReference type="AlphaFoldDB" id="A0A7S0NV91"/>
<proteinExistence type="predicted"/>
<gene>
    <name evidence="1" type="ORF">CLEP1334_LOCUS11098</name>
</gene>
<evidence type="ECO:0008006" key="2">
    <source>
        <dbReference type="Google" id="ProtNLM"/>
    </source>
</evidence>
<sequence length="292" mass="30635">MKNGGSLLTQRKATFRLSWLAALLLAVTTASPGRRLFEHRPTPRASLAQPIKPLQSQAKHETTAFPLRGNAAPALPLHGNAALAPATTPDANRTVLLLRRAQLLREIAEIDARLAHERDARRAALTAEYEKRLAALDNEEDAPALDGVEAGGDGKGVLHGKLAAAILAAHSRDALGSHQHVAHQDVDIDVVLTHIDADGDGIISKTEANSASAGAAFGRFWPNVTVGCLAGVLCYLACRFAACSRGLRAQQPAAVVLSGGRCKGSEAVVPPAQQARMRRSSKKGCAGEAVAC</sequence>
<protein>
    <recommendedName>
        <fullName evidence="2">EF-hand domain-containing protein</fullName>
    </recommendedName>
</protein>
<name>A0A7S0NV91_9EUKA</name>
<evidence type="ECO:0000313" key="1">
    <source>
        <dbReference type="EMBL" id="CAD8535818.1"/>
    </source>
</evidence>
<dbReference type="EMBL" id="HBER01022081">
    <property type="protein sequence ID" value="CAD8535818.1"/>
    <property type="molecule type" value="Transcribed_RNA"/>
</dbReference>